<dbReference type="Pfam" id="PF25460">
    <property type="entry name" value="Beta-prop_Aladin"/>
    <property type="match status" value="1"/>
</dbReference>
<evidence type="ECO:0000259" key="1">
    <source>
        <dbReference type="Pfam" id="PF25460"/>
    </source>
</evidence>
<dbReference type="InterPro" id="IPR015943">
    <property type="entry name" value="WD40/YVTN_repeat-like_dom_sf"/>
</dbReference>
<dbReference type="InterPro" id="IPR001680">
    <property type="entry name" value="WD40_rpt"/>
</dbReference>
<keyword evidence="3" id="KW-1185">Reference proteome</keyword>
<dbReference type="OrthoDB" id="411991at2759"/>
<dbReference type="Gene3D" id="2.130.10.10">
    <property type="entry name" value="YVTN repeat-like/Quinoprotein amine dehydrogenase"/>
    <property type="match status" value="2"/>
</dbReference>
<dbReference type="FunCoup" id="A0A1S4F6T6">
    <property type="interactions" value="1759"/>
</dbReference>
<dbReference type="EnsemblMetazoa" id="AAEL004055-RA">
    <property type="protein sequence ID" value="AAEL004055-PA"/>
    <property type="gene ID" value="AAEL004055"/>
</dbReference>
<name>A0A1S4F6T6_AEDAE</name>
<reference evidence="2" key="2">
    <citation type="submission" date="2020-05" db="UniProtKB">
        <authorList>
            <consortium name="EnsemblMetazoa"/>
        </authorList>
    </citation>
    <scope>IDENTIFICATION</scope>
    <source>
        <strain evidence="2">LVP_AGWG</strain>
    </source>
</reference>
<feature type="domain" description="Aladin seven-bladed propeller" evidence="1">
    <location>
        <begin position="140"/>
        <end position="479"/>
    </location>
</feature>
<dbReference type="PANTHER" id="PTHR14494:SF0">
    <property type="entry name" value="ALADIN"/>
    <property type="match status" value="1"/>
</dbReference>
<dbReference type="InterPro" id="IPR045139">
    <property type="entry name" value="Aladin"/>
</dbReference>
<reference evidence="2 3" key="1">
    <citation type="submission" date="2017-06" db="EMBL/GenBank/DDBJ databases">
        <title>Aedes aegypti genome working group (AGWG) sequencing and assembly.</title>
        <authorList>
            <consortium name="Aedes aegypti Genome Working Group (AGWG)"/>
            <person name="Matthews B.J."/>
        </authorList>
    </citation>
    <scope>NUCLEOTIDE SEQUENCE [LARGE SCALE GENOMIC DNA]</scope>
    <source>
        <strain evidence="2 3">LVP_AGWG</strain>
    </source>
</reference>
<dbReference type="VEuPathDB" id="VectorBase:AAEL004055"/>
<dbReference type="GO" id="GO:0006913">
    <property type="term" value="P:nucleocytoplasmic transport"/>
    <property type="evidence" value="ECO:0007669"/>
    <property type="project" value="TreeGrafter"/>
</dbReference>
<dbReference type="PANTHER" id="PTHR14494">
    <property type="entry name" value="ALADIN/ADRACALIN/AAAS"/>
    <property type="match status" value="1"/>
</dbReference>
<dbReference type="GO" id="GO:0005643">
    <property type="term" value="C:nuclear pore"/>
    <property type="evidence" value="ECO:0007669"/>
    <property type="project" value="TreeGrafter"/>
</dbReference>
<dbReference type="Proteomes" id="UP000008820">
    <property type="component" value="Chromosome 1"/>
</dbReference>
<proteinExistence type="predicted"/>
<sequence length="479" mass="53197">MAALDTFPELPQPGEISICERNGRICSLPINEVDASSSCNQLLSYPEINIGRELFHHAAVHLREDHRTLMVPVDETLIKRITRTFFEEGAVEALKEAANSGSHQYNPIVGSLSRYLLTLIGVGNRVKFFFKPHLKERGVDCVGKYTQTKDWAKSAIRCIRWHPNCFKVAIAASDDSIRVYSDEPTIVPVLKSGLQKSVTSLAWRPYTAGELAVGCQNGTLVWNVDPNSLITRPLSQAVQLRHGNHFPVTSVEWSPNGCLLATASINDSNVLIWDVDQNRQVPLRRVGPPCALLSWSPTGSRLCSTTVSNVFRVWQTDKWTPDRWTVNHGTIQSVVWSKSGSHLLFVTTEDCFLYNLGFVEDEVFTSTFTPKSALPIADLSKIPIGQTEVGGHPQALAWCPQNQYLAITFKETPSIAIFNTVVNRSQLSITPSCFITGIGIESASCISFQENLGRRSSDKMKTVLTIGWSSGRIQYFPFV</sequence>
<protein>
    <submittedName>
        <fullName evidence="2">WD_REPEATS_REGION domain-containing protein</fullName>
    </submittedName>
</protein>
<dbReference type="SMART" id="SM00320">
    <property type="entry name" value="WD40"/>
    <property type="match status" value="5"/>
</dbReference>
<evidence type="ECO:0000313" key="3">
    <source>
        <dbReference type="Proteomes" id="UP000008820"/>
    </source>
</evidence>
<gene>
    <name evidence="2" type="primary">5564038</name>
</gene>
<accession>A0A1S4F6T6</accession>
<dbReference type="SUPFAM" id="SSF50978">
    <property type="entry name" value="WD40 repeat-like"/>
    <property type="match status" value="1"/>
</dbReference>
<organism evidence="2 3">
    <name type="scientific">Aedes aegypti</name>
    <name type="common">Yellowfever mosquito</name>
    <name type="synonym">Culex aegypti</name>
    <dbReference type="NCBI Taxonomy" id="7159"/>
    <lineage>
        <taxon>Eukaryota</taxon>
        <taxon>Metazoa</taxon>
        <taxon>Ecdysozoa</taxon>
        <taxon>Arthropoda</taxon>
        <taxon>Hexapoda</taxon>
        <taxon>Insecta</taxon>
        <taxon>Pterygota</taxon>
        <taxon>Neoptera</taxon>
        <taxon>Endopterygota</taxon>
        <taxon>Diptera</taxon>
        <taxon>Nematocera</taxon>
        <taxon>Culicoidea</taxon>
        <taxon>Culicidae</taxon>
        <taxon>Culicinae</taxon>
        <taxon>Aedini</taxon>
        <taxon>Aedes</taxon>
        <taxon>Stegomyia</taxon>
    </lineage>
</organism>
<dbReference type="InParanoid" id="A0A1S4F6T6"/>
<evidence type="ECO:0000313" key="2">
    <source>
        <dbReference type="EnsemblMetazoa" id="AAEL004055-PA"/>
    </source>
</evidence>
<dbReference type="InterPro" id="IPR036322">
    <property type="entry name" value="WD40_repeat_dom_sf"/>
</dbReference>
<dbReference type="InterPro" id="IPR057403">
    <property type="entry name" value="Beta-prop_Aladin"/>
</dbReference>
<dbReference type="AlphaFoldDB" id="A0A1S4F6T6"/>